<dbReference type="Gene3D" id="3.40.190.10">
    <property type="entry name" value="Periplasmic binding protein-like II"/>
    <property type="match status" value="2"/>
</dbReference>
<evidence type="ECO:0000313" key="5">
    <source>
        <dbReference type="EMBL" id="TCU87083.1"/>
    </source>
</evidence>
<dbReference type="SUPFAM" id="SSF53850">
    <property type="entry name" value="Periplasmic binding protein-like II"/>
    <property type="match status" value="1"/>
</dbReference>
<reference evidence="4 6" key="1">
    <citation type="submission" date="2018-06" db="EMBL/GenBank/DDBJ databases">
        <authorList>
            <consortium name="Pathogen Informatics"/>
            <person name="Doyle S."/>
        </authorList>
    </citation>
    <scope>NUCLEOTIDE SEQUENCE [LARGE SCALE GENOMIC DNA]</scope>
    <source>
        <strain evidence="4 6">NCTC11159</strain>
    </source>
</reference>
<organism evidence="4 6">
    <name type="scientific">Iodobacter fluviatilis</name>
    <dbReference type="NCBI Taxonomy" id="537"/>
    <lineage>
        <taxon>Bacteria</taxon>
        <taxon>Pseudomonadati</taxon>
        <taxon>Pseudomonadota</taxon>
        <taxon>Betaproteobacteria</taxon>
        <taxon>Neisseriales</taxon>
        <taxon>Chitinibacteraceae</taxon>
        <taxon>Iodobacter</taxon>
    </lineage>
</organism>
<dbReference type="Proteomes" id="UP000295794">
    <property type="component" value="Unassembled WGS sequence"/>
</dbReference>
<dbReference type="Proteomes" id="UP000255108">
    <property type="component" value="Unassembled WGS sequence"/>
</dbReference>
<feature type="domain" description="Solute-binding protein family 3/N-terminal" evidence="3">
    <location>
        <begin position="23"/>
        <end position="243"/>
    </location>
</feature>
<dbReference type="RefSeq" id="WP_115226739.1">
    <property type="nucleotide sequence ID" value="NZ_CAWOLO010000005.1"/>
</dbReference>
<sequence length="244" mass="27810">MRFRLGVCLCVWFFCCSALWAEEVTIFASDDYRPVTFRNDQGQEDGIGYTVIKHYEQLSGNKVILDMASWKRSYLLAEKGKGGIIGLSKTKARLEIFDYSEPFYESIVGLVVKKGKEFPFNSVADLKGKIISVTNTASYGEEFDHALATKLFQVDVNYTSDVRLKKLLYDRVDCAVVNNAENSLDSMLKKDPELLAKRDQFVYLSKPLVRDPIHLAFHKSMKMQAFLTEFNRAIKDAKQKGMIP</sequence>
<evidence type="ECO:0000256" key="2">
    <source>
        <dbReference type="SAM" id="SignalP"/>
    </source>
</evidence>
<proteinExistence type="predicted"/>
<evidence type="ECO:0000256" key="1">
    <source>
        <dbReference type="ARBA" id="ARBA00022729"/>
    </source>
</evidence>
<evidence type="ECO:0000313" key="6">
    <source>
        <dbReference type="Proteomes" id="UP000255108"/>
    </source>
</evidence>
<dbReference type="OrthoDB" id="5455619at2"/>
<evidence type="ECO:0000259" key="3">
    <source>
        <dbReference type="SMART" id="SM00062"/>
    </source>
</evidence>
<reference evidence="5 7" key="2">
    <citation type="submission" date="2019-03" db="EMBL/GenBank/DDBJ databases">
        <title>Genomic Encyclopedia of Type Strains, Phase IV (KMG-IV): sequencing the most valuable type-strain genomes for metagenomic binning, comparative biology and taxonomic classification.</title>
        <authorList>
            <person name="Goeker M."/>
        </authorList>
    </citation>
    <scope>NUCLEOTIDE SEQUENCE [LARGE SCALE GENOMIC DNA]</scope>
    <source>
        <strain evidence="5 7">DSM 3764</strain>
    </source>
</reference>
<evidence type="ECO:0000313" key="4">
    <source>
        <dbReference type="EMBL" id="STQ90415.1"/>
    </source>
</evidence>
<gene>
    <name evidence="5" type="ORF">EV682_105208</name>
    <name evidence="4" type="ORF">NCTC11159_01479</name>
</gene>
<keyword evidence="1 2" id="KW-0732">Signal</keyword>
<dbReference type="AlphaFoldDB" id="A0A377Q6Q4"/>
<dbReference type="Pfam" id="PF00497">
    <property type="entry name" value="SBP_bac_3"/>
    <property type="match status" value="1"/>
</dbReference>
<name>A0A377Q6Q4_9NEIS</name>
<dbReference type="InterPro" id="IPR001638">
    <property type="entry name" value="Solute-binding_3/MltF_N"/>
</dbReference>
<dbReference type="PANTHER" id="PTHR35936">
    <property type="entry name" value="MEMBRANE-BOUND LYTIC MUREIN TRANSGLYCOSYLASE F"/>
    <property type="match status" value="1"/>
</dbReference>
<dbReference type="EMBL" id="SMBT01000005">
    <property type="protein sequence ID" value="TCU87083.1"/>
    <property type="molecule type" value="Genomic_DNA"/>
</dbReference>
<feature type="signal peptide" evidence="2">
    <location>
        <begin position="1"/>
        <end position="20"/>
    </location>
</feature>
<dbReference type="EMBL" id="UGHR01000001">
    <property type="protein sequence ID" value="STQ90415.1"/>
    <property type="molecule type" value="Genomic_DNA"/>
</dbReference>
<dbReference type="SMART" id="SM00062">
    <property type="entry name" value="PBPb"/>
    <property type="match status" value="1"/>
</dbReference>
<accession>A0A377Q6Q4</accession>
<dbReference type="PANTHER" id="PTHR35936:SF25">
    <property type="entry name" value="ABC TRANSPORTER SUBSTRATE-BINDING PROTEIN"/>
    <property type="match status" value="1"/>
</dbReference>
<keyword evidence="7" id="KW-1185">Reference proteome</keyword>
<protein>
    <submittedName>
        <fullName evidence="5">ABC-type amino acid transport substrate-binding protein</fullName>
    </submittedName>
    <submittedName>
        <fullName evidence="4">Bifunctional adhesin/ABC transporter aspartate /glutamate-binding protein</fullName>
    </submittedName>
</protein>
<evidence type="ECO:0000313" key="7">
    <source>
        <dbReference type="Proteomes" id="UP000295794"/>
    </source>
</evidence>
<feature type="chain" id="PRO_5016573347" evidence="2">
    <location>
        <begin position="21"/>
        <end position="244"/>
    </location>
</feature>